<proteinExistence type="predicted"/>
<accession>A0A481Z9J8</accession>
<gene>
    <name evidence="1" type="ORF">LCPAC304_04920</name>
</gene>
<sequence length="115" mass="13458">MQDWGPDDFLVSVKNPEISCEYGCTPKECPNSVVCESEPSPEWYFDCHDGVCRDCNMFFGTWLTEIENSNILQLRNASDEECHCCHANKNVFVRHPEFRLLELCVECFREKFYSD</sequence>
<dbReference type="EMBL" id="MK500568">
    <property type="protein sequence ID" value="QBK92145.1"/>
    <property type="molecule type" value="Genomic_DNA"/>
</dbReference>
<name>A0A481Z9J8_9VIRU</name>
<protein>
    <submittedName>
        <fullName evidence="1">Uncharacterized protein</fullName>
    </submittedName>
</protein>
<evidence type="ECO:0000313" key="1">
    <source>
        <dbReference type="EMBL" id="QBK92145.1"/>
    </source>
</evidence>
<organism evidence="1">
    <name type="scientific">Pithovirus LCPAC304</name>
    <dbReference type="NCBI Taxonomy" id="2506594"/>
    <lineage>
        <taxon>Viruses</taxon>
        <taxon>Pithoviruses</taxon>
    </lineage>
</organism>
<reference evidence="1" key="1">
    <citation type="journal article" date="2019" name="MBio">
        <title>Virus Genomes from Deep Sea Sediments Expand the Ocean Megavirome and Support Independent Origins of Viral Gigantism.</title>
        <authorList>
            <person name="Backstrom D."/>
            <person name="Yutin N."/>
            <person name="Jorgensen S.L."/>
            <person name="Dharamshi J."/>
            <person name="Homa F."/>
            <person name="Zaremba-Niedwiedzka K."/>
            <person name="Spang A."/>
            <person name="Wolf Y.I."/>
            <person name="Koonin E.V."/>
            <person name="Ettema T.J."/>
        </authorList>
    </citation>
    <scope>NUCLEOTIDE SEQUENCE</scope>
</reference>